<keyword evidence="3" id="KW-0479">Metal-binding</keyword>
<evidence type="ECO:0000256" key="2">
    <source>
        <dbReference type="ARBA" id="ARBA00006676"/>
    </source>
</evidence>
<gene>
    <name evidence="7" type="ORF">ACFPIH_36630</name>
</gene>
<dbReference type="PANTHER" id="PTHR43114">
    <property type="entry name" value="ADENINE DEAMINASE"/>
    <property type="match status" value="1"/>
</dbReference>
<evidence type="ECO:0000313" key="8">
    <source>
        <dbReference type="Proteomes" id="UP001595839"/>
    </source>
</evidence>
<evidence type="ECO:0000256" key="1">
    <source>
        <dbReference type="ARBA" id="ARBA00001947"/>
    </source>
</evidence>
<dbReference type="InterPro" id="IPR006330">
    <property type="entry name" value="Ado/ade_deaminase"/>
</dbReference>
<dbReference type="InterPro" id="IPR032466">
    <property type="entry name" value="Metal_Hydrolase"/>
</dbReference>
<dbReference type="EMBL" id="JBHSFK010000030">
    <property type="protein sequence ID" value="MFC4504964.1"/>
    <property type="molecule type" value="Genomic_DNA"/>
</dbReference>
<comment type="caution">
    <text evidence="7">The sequence shown here is derived from an EMBL/GenBank/DDBJ whole genome shotgun (WGS) entry which is preliminary data.</text>
</comment>
<organism evidence="7 8">
    <name type="scientific">Streptomyces vulcanius</name>
    <dbReference type="NCBI Taxonomy" id="1441876"/>
    <lineage>
        <taxon>Bacteria</taxon>
        <taxon>Bacillati</taxon>
        <taxon>Actinomycetota</taxon>
        <taxon>Actinomycetes</taxon>
        <taxon>Kitasatosporales</taxon>
        <taxon>Streptomycetaceae</taxon>
        <taxon>Streptomyces</taxon>
    </lineage>
</organism>
<proteinExistence type="inferred from homology"/>
<accession>A0ABV9AYP6</accession>
<feature type="domain" description="Adenosine deaminase" evidence="6">
    <location>
        <begin position="11"/>
        <end position="340"/>
    </location>
</feature>
<dbReference type="RefSeq" id="WP_381182493.1">
    <property type="nucleotide sequence ID" value="NZ_JBHSFK010000030.1"/>
</dbReference>
<evidence type="ECO:0000313" key="7">
    <source>
        <dbReference type="EMBL" id="MFC4504964.1"/>
    </source>
</evidence>
<reference evidence="8" key="1">
    <citation type="journal article" date="2019" name="Int. J. Syst. Evol. Microbiol.">
        <title>The Global Catalogue of Microorganisms (GCM) 10K type strain sequencing project: providing services to taxonomists for standard genome sequencing and annotation.</title>
        <authorList>
            <consortium name="The Broad Institute Genomics Platform"/>
            <consortium name="The Broad Institute Genome Sequencing Center for Infectious Disease"/>
            <person name="Wu L."/>
            <person name="Ma J."/>
        </authorList>
    </citation>
    <scope>NUCLEOTIDE SEQUENCE [LARGE SCALE GENOMIC DNA]</scope>
    <source>
        <strain evidence="8">CGMCC 4.7177</strain>
    </source>
</reference>
<keyword evidence="4" id="KW-0378">Hydrolase</keyword>
<dbReference type="InterPro" id="IPR001365">
    <property type="entry name" value="A_deaminase_dom"/>
</dbReference>
<dbReference type="Proteomes" id="UP001595839">
    <property type="component" value="Unassembled WGS sequence"/>
</dbReference>
<keyword evidence="5" id="KW-0862">Zinc</keyword>
<comment type="cofactor">
    <cofactor evidence="1">
        <name>Zn(2+)</name>
        <dbReference type="ChEBI" id="CHEBI:29105"/>
    </cofactor>
</comment>
<dbReference type="SUPFAM" id="SSF51556">
    <property type="entry name" value="Metallo-dependent hydrolases"/>
    <property type="match status" value="1"/>
</dbReference>
<evidence type="ECO:0000256" key="3">
    <source>
        <dbReference type="ARBA" id="ARBA00022723"/>
    </source>
</evidence>
<evidence type="ECO:0000256" key="5">
    <source>
        <dbReference type="ARBA" id="ARBA00022833"/>
    </source>
</evidence>
<evidence type="ECO:0000256" key="4">
    <source>
        <dbReference type="ARBA" id="ARBA00022801"/>
    </source>
</evidence>
<sequence length="350" mass="39118">MDVRDLCRALPKVDVHCHLTGSIDRDTAVELARRNRSSTSRSAIEAAYDLEQYGGDAREQAFFDALAVLGALVRTPRDLSDVVHGLVAHDVRASNLRYLELFVSPTAFAHTGMSFTQIQDGLIDGARAAEDDFGVRTNFIACVMRDEPVSYAEEMLDQLIAHRREEFIGIGLDGPEFLDEHRPIHFADVYRRARRHGFKRTAHYVRYGAAEYSVYTELLDCDRIDHGYPVIEDEPVLRRAAESGIPFTVCPTITRVVAGDALPEYSRPETHPIGAMLRGGVWIVPGTDDKSMVHTDIGTEYGVIADWYGMSADDVVQASLDGISATWLDESDKASLRREFEKEINRLTAR</sequence>
<protein>
    <submittedName>
        <fullName evidence="7">Adenosine deaminase</fullName>
    </submittedName>
</protein>
<keyword evidence="8" id="KW-1185">Reference proteome</keyword>
<name>A0ABV9AYP6_9ACTN</name>
<dbReference type="PANTHER" id="PTHR43114:SF6">
    <property type="entry name" value="ADENINE DEAMINASE"/>
    <property type="match status" value="1"/>
</dbReference>
<dbReference type="Gene3D" id="3.20.20.140">
    <property type="entry name" value="Metal-dependent hydrolases"/>
    <property type="match status" value="1"/>
</dbReference>
<dbReference type="Pfam" id="PF00962">
    <property type="entry name" value="A_deaminase"/>
    <property type="match status" value="1"/>
</dbReference>
<evidence type="ECO:0000259" key="6">
    <source>
        <dbReference type="Pfam" id="PF00962"/>
    </source>
</evidence>
<comment type="similarity">
    <text evidence="2">Belongs to the metallo-dependent hydrolases superfamily. Adenosine and AMP deaminases family.</text>
</comment>